<evidence type="ECO:0000313" key="10">
    <source>
        <dbReference type="Proteomes" id="UP000003163"/>
    </source>
</evidence>
<evidence type="ECO:0000259" key="8">
    <source>
        <dbReference type="Pfam" id="PF16531"/>
    </source>
</evidence>
<accession>J9DR08</accession>
<evidence type="ECO:0000256" key="6">
    <source>
        <dbReference type="SAM" id="Coils"/>
    </source>
</evidence>
<organism evidence="9 10">
    <name type="scientific">Edhazardia aedis (strain USNM 41457)</name>
    <name type="common">Microsporidian parasite</name>
    <dbReference type="NCBI Taxonomy" id="1003232"/>
    <lineage>
        <taxon>Eukaryota</taxon>
        <taxon>Fungi</taxon>
        <taxon>Fungi incertae sedis</taxon>
        <taxon>Microsporidia</taxon>
        <taxon>Edhazardia</taxon>
    </lineage>
</organism>
<dbReference type="Pfam" id="PF16531">
    <property type="entry name" value="SAS-6_N"/>
    <property type="match status" value="1"/>
</dbReference>
<evidence type="ECO:0000256" key="2">
    <source>
        <dbReference type="ARBA" id="ARBA00022490"/>
    </source>
</evidence>
<dbReference type="AlphaFoldDB" id="J9DR08"/>
<reference evidence="10" key="2">
    <citation type="submission" date="2015-07" db="EMBL/GenBank/DDBJ databases">
        <title>Contrasting host-pathogen interactions and genome evolution in two generalist and specialist microsporidian pathogens of mosquitoes.</title>
        <authorList>
            <consortium name="The Broad Institute Genomics Platform"/>
            <consortium name="The Broad Institute Genome Sequencing Center for Infectious Disease"/>
            <person name="Cuomo C.A."/>
            <person name="Sanscrainte N.D."/>
            <person name="Goldberg J.M."/>
            <person name="Heiman D."/>
            <person name="Young S."/>
            <person name="Zeng Q."/>
            <person name="Becnel J.J."/>
            <person name="Birren B.W."/>
        </authorList>
    </citation>
    <scope>NUCLEOTIDE SEQUENCE [LARGE SCALE GENOMIC DNA]</scope>
    <source>
        <strain evidence="10">USNM 41457</strain>
    </source>
</reference>
<sequence length="378" mass="45200">MTKPLFTGRIPISSESFTHFKADLIKNTKIDIRLIDTTNIFNIYVCSITPGDFSVTKREQGIKVDFDKFTKILCQFFLDLQNNEMIATFEKLTLKNQNEEIFKFTFLENNMFRNIVRLELLFYKPDDTEFRKYLSDLITRFEEDNVKLIRENLSLRDAFKQKSDEFTKVCEESETMLNDLKSKNEKLFQNNCLLEDENESLKNGHKKLEKRISDMNKIIENCKDDQEKASKLEVKNSTILRDLEELKRNLKKLEDENEILNKENRDFRDELKKVKRKFGDKEIRDLEQKEEIKMYIKEIDARKKEKKAIEEKFQTLQEAFYEKDLKLKEYERMNNALMKKLENAQSVYEHFYKKNVGNDLSDDVSNFTNLRPESPPHK</sequence>
<evidence type="ECO:0000256" key="3">
    <source>
        <dbReference type="ARBA" id="ARBA00023054"/>
    </source>
</evidence>
<dbReference type="Proteomes" id="UP000003163">
    <property type="component" value="Unassembled WGS sequence"/>
</dbReference>
<protein>
    <recommendedName>
        <fullName evidence="8">Spindle assembly abnormal protein 6 N-terminal domain-containing protein</fullName>
    </recommendedName>
</protein>
<feature type="coiled-coil region" evidence="6">
    <location>
        <begin position="170"/>
        <end position="347"/>
    </location>
</feature>
<dbReference type="STRING" id="1003232.J9DR08"/>
<dbReference type="EMBL" id="AFBI03000011">
    <property type="protein sequence ID" value="EJW05015.1"/>
    <property type="molecule type" value="Genomic_DNA"/>
</dbReference>
<dbReference type="HOGENOM" id="CLU_738101_0_0_1"/>
<evidence type="ECO:0000313" key="9">
    <source>
        <dbReference type="EMBL" id="EJW05015.1"/>
    </source>
</evidence>
<evidence type="ECO:0000256" key="1">
    <source>
        <dbReference type="ARBA" id="ARBA00004300"/>
    </source>
</evidence>
<dbReference type="VEuPathDB" id="MicrosporidiaDB:EDEG_00885"/>
<keyword evidence="4" id="KW-0206">Cytoskeleton</keyword>
<dbReference type="OrthoDB" id="49058at2759"/>
<feature type="region of interest" description="Disordered" evidence="7">
    <location>
        <begin position="358"/>
        <end position="378"/>
    </location>
</feature>
<evidence type="ECO:0000256" key="4">
    <source>
        <dbReference type="ARBA" id="ARBA00023212"/>
    </source>
</evidence>
<keyword evidence="2" id="KW-0963">Cytoplasm</keyword>
<dbReference type="OMA" id="DQMSNKP"/>
<name>J9DR08_EDHAE</name>
<gene>
    <name evidence="9" type="ORF">EDEG_00885</name>
</gene>
<dbReference type="PANTHER" id="PTHR44281">
    <property type="entry name" value="SPINDLE ASSEMBLY ABNORMAL PROTEIN 6 HOMOLOG"/>
    <property type="match status" value="1"/>
</dbReference>
<comment type="subcellular location">
    <subcellularLocation>
        <location evidence="1">Cytoplasm</location>
        <location evidence="1">Cytoskeleton</location>
        <location evidence="1">Microtubule organizing center</location>
        <location evidence="1">Centrosome</location>
    </subcellularLocation>
</comment>
<dbReference type="PANTHER" id="PTHR44281:SF2">
    <property type="entry name" value="SPINDLE ASSEMBLY ABNORMAL PROTEIN 6 HOMOLOG"/>
    <property type="match status" value="1"/>
</dbReference>
<dbReference type="InterPro" id="IPR032396">
    <property type="entry name" value="SAS-6_N"/>
</dbReference>
<proteinExistence type="predicted"/>
<comment type="caution">
    <text evidence="9">The sequence shown here is derived from an EMBL/GenBank/DDBJ whole genome shotgun (WGS) entry which is preliminary data.</text>
</comment>
<keyword evidence="5" id="KW-0131">Cell cycle</keyword>
<evidence type="ECO:0000256" key="5">
    <source>
        <dbReference type="ARBA" id="ARBA00023306"/>
    </source>
</evidence>
<reference evidence="9 10" key="1">
    <citation type="submission" date="2011-08" db="EMBL/GenBank/DDBJ databases">
        <authorList>
            <person name="Liu Z.J."/>
            <person name="Shi F.L."/>
            <person name="Lu J.Q."/>
            <person name="Li M."/>
            <person name="Wang Z.L."/>
        </authorList>
    </citation>
    <scope>NUCLEOTIDE SEQUENCE [LARGE SCALE GENOMIC DNA]</scope>
    <source>
        <strain evidence="9 10">USNM 41457</strain>
    </source>
</reference>
<dbReference type="Gene3D" id="2.170.210.20">
    <property type="entry name" value="Spindle assembly abnormal protein 6, N-terminal domain"/>
    <property type="match status" value="1"/>
</dbReference>
<evidence type="ECO:0000256" key="7">
    <source>
        <dbReference type="SAM" id="MobiDB-lite"/>
    </source>
</evidence>
<keyword evidence="10" id="KW-1185">Reference proteome</keyword>
<keyword evidence="3 6" id="KW-0175">Coiled coil</keyword>
<dbReference type="InParanoid" id="J9DR08"/>
<feature type="domain" description="Spindle assembly abnormal protein 6 N-terminal" evidence="8">
    <location>
        <begin position="22"/>
        <end position="122"/>
    </location>
</feature>
<dbReference type="InterPro" id="IPR038558">
    <property type="entry name" value="SAS-6_N_sf"/>
</dbReference>